<feature type="modified residue" description="4-aspartylphosphate" evidence="2">
    <location>
        <position position="60"/>
    </location>
</feature>
<gene>
    <name evidence="4" type="ORF">B2J77_12075</name>
    <name evidence="5" type="ORF">NS96R_01695</name>
</gene>
<accession>A0AAJ0LMW7</accession>
<evidence type="ECO:0000259" key="3">
    <source>
        <dbReference type="PROSITE" id="PS50110"/>
    </source>
</evidence>
<dbReference type="Proteomes" id="UP000071644">
    <property type="component" value="Unassembled WGS sequence"/>
</dbReference>
<dbReference type="Proteomes" id="UP000191010">
    <property type="component" value="Chromosome"/>
</dbReference>
<name>A0AAJ0LMW7_9PSED</name>
<dbReference type="InterPro" id="IPR011006">
    <property type="entry name" value="CheY-like_superfamily"/>
</dbReference>
<keyword evidence="7" id="KW-1185">Reference proteome</keyword>
<evidence type="ECO:0000313" key="6">
    <source>
        <dbReference type="Proteomes" id="UP000071644"/>
    </source>
</evidence>
<dbReference type="SUPFAM" id="SSF52172">
    <property type="entry name" value="CheY-like"/>
    <property type="match status" value="1"/>
</dbReference>
<organism evidence="5 6">
    <name type="scientific">Pseudomonas parafulva</name>
    <dbReference type="NCBI Taxonomy" id="157782"/>
    <lineage>
        <taxon>Bacteria</taxon>
        <taxon>Pseudomonadati</taxon>
        <taxon>Pseudomonadota</taxon>
        <taxon>Gammaproteobacteria</taxon>
        <taxon>Pseudomonadales</taxon>
        <taxon>Pseudomonadaceae</taxon>
        <taxon>Pseudomonas</taxon>
    </lineage>
</organism>
<dbReference type="PROSITE" id="PS50110">
    <property type="entry name" value="RESPONSE_REGULATORY"/>
    <property type="match status" value="1"/>
</dbReference>
<dbReference type="PANTHER" id="PTHR44591:SF21">
    <property type="entry name" value="TWO-COMPONENT RESPONSE REGULATOR"/>
    <property type="match status" value="1"/>
</dbReference>
<dbReference type="EMBL" id="LDSN01000005">
    <property type="protein sequence ID" value="KTT19868.1"/>
    <property type="molecule type" value="Genomic_DNA"/>
</dbReference>
<keyword evidence="1 2" id="KW-0597">Phosphoprotein</keyword>
<reference evidence="5 6" key="1">
    <citation type="journal article" date="2016" name="Front. Microbiol.">
        <title>Genomic Resource of Rice Seed Associated Bacteria.</title>
        <authorList>
            <person name="Midha S."/>
            <person name="Bansal K."/>
            <person name="Sharma S."/>
            <person name="Kumar N."/>
            <person name="Patil P.P."/>
            <person name="Chaudhry V."/>
            <person name="Patil P.B."/>
        </authorList>
    </citation>
    <scope>NUCLEOTIDE SEQUENCE [LARGE SCALE GENOMIC DNA]</scope>
    <source>
        <strain evidence="5 6">NS96</strain>
    </source>
</reference>
<dbReference type="SMART" id="SM00448">
    <property type="entry name" value="REC"/>
    <property type="match status" value="1"/>
</dbReference>
<dbReference type="PANTHER" id="PTHR44591">
    <property type="entry name" value="STRESS RESPONSE REGULATOR PROTEIN 1"/>
    <property type="match status" value="1"/>
</dbReference>
<dbReference type="EMBL" id="CP019952">
    <property type="protein sequence ID" value="AQW68900.1"/>
    <property type="molecule type" value="Genomic_DNA"/>
</dbReference>
<sequence length="135" mass="14462">MKTCEFPSCPTVLLVEDEPIIRELIAIALEDLGVAVTSVETAQEGLEITSRSAFSMLLTDVRTPGAVNGLELAYQVGQSQPDTRIVVMSGYHDPSSHALPSGAVFLPKPWTLDHFIGVISDQLARSTSLRAQPAA</sequence>
<dbReference type="Gene3D" id="3.40.50.2300">
    <property type="match status" value="1"/>
</dbReference>
<dbReference type="Pfam" id="PF00072">
    <property type="entry name" value="Response_reg"/>
    <property type="match status" value="1"/>
</dbReference>
<feature type="domain" description="Response regulatory" evidence="3">
    <location>
        <begin position="11"/>
        <end position="123"/>
    </location>
</feature>
<dbReference type="RefSeq" id="WP_058637264.1">
    <property type="nucleotide sequence ID" value="NZ_CP019952.1"/>
</dbReference>
<dbReference type="AlphaFoldDB" id="A0AAJ0LMW7"/>
<protein>
    <submittedName>
        <fullName evidence="4">Response regulator</fullName>
    </submittedName>
</protein>
<evidence type="ECO:0000313" key="5">
    <source>
        <dbReference type="EMBL" id="KTT19868.1"/>
    </source>
</evidence>
<dbReference type="InterPro" id="IPR050595">
    <property type="entry name" value="Bact_response_regulator"/>
</dbReference>
<evidence type="ECO:0000313" key="4">
    <source>
        <dbReference type="EMBL" id="AQW68900.1"/>
    </source>
</evidence>
<evidence type="ECO:0000313" key="7">
    <source>
        <dbReference type="Proteomes" id="UP000191010"/>
    </source>
</evidence>
<evidence type="ECO:0000256" key="2">
    <source>
        <dbReference type="PROSITE-ProRule" id="PRU00169"/>
    </source>
</evidence>
<dbReference type="CDD" id="cd00156">
    <property type="entry name" value="REC"/>
    <property type="match status" value="1"/>
</dbReference>
<reference evidence="4 7" key="2">
    <citation type="submission" date="2017-02" db="EMBL/GenBank/DDBJ databases">
        <authorList>
            <person name="Guo L."/>
        </authorList>
    </citation>
    <scope>NUCLEOTIDE SEQUENCE [LARGE SCALE GENOMIC DNA]</scope>
    <source>
        <strain evidence="4 7">PRS09-11288</strain>
    </source>
</reference>
<evidence type="ECO:0000256" key="1">
    <source>
        <dbReference type="ARBA" id="ARBA00022553"/>
    </source>
</evidence>
<dbReference type="InterPro" id="IPR001789">
    <property type="entry name" value="Sig_transdc_resp-reg_receiver"/>
</dbReference>
<proteinExistence type="predicted"/>
<dbReference type="GO" id="GO:0000160">
    <property type="term" value="P:phosphorelay signal transduction system"/>
    <property type="evidence" value="ECO:0007669"/>
    <property type="project" value="InterPro"/>
</dbReference>